<dbReference type="EMBL" id="PFBX01000045">
    <property type="protein sequence ID" value="PIT87249.1"/>
    <property type="molecule type" value="Genomic_DNA"/>
</dbReference>
<proteinExistence type="predicted"/>
<dbReference type="Proteomes" id="UP000231183">
    <property type="component" value="Unassembled WGS sequence"/>
</dbReference>
<protein>
    <submittedName>
        <fullName evidence="2">Uncharacterized protein</fullName>
    </submittedName>
</protein>
<evidence type="ECO:0000313" key="2">
    <source>
        <dbReference type="EMBL" id="PIT87249.1"/>
    </source>
</evidence>
<name>A0A2M6W378_9BACT</name>
<feature type="transmembrane region" description="Helical" evidence="1">
    <location>
        <begin position="539"/>
        <end position="557"/>
    </location>
</feature>
<sequence>MKLNKIFLTIVMVWLGSLCLIGKAKATAPIGDVVSFSPSTNWYSWIVRVYNETGRGQVFKTSTTTNAIRSVGLKLCRQSDFTKPKTFTLCSSAQSGYFAGCSNPLASKTYTASELNNMIPYDANCSANNEGGNEDGTYFKWVYFTFDNSILVSSTASYFFLFNSGSANDNENNGLLRNMYNNCHYNGSSQDYLDGQTYYYQSATRYQESLGASCDMLFKVFSDDPDPTPFAITSHQDNDPYEKDTWVTVTGTCPTNEINQVGLTNNCYSFNDVNYNLDCVSNTFSGKIYMDGSKDKLAAIDRNSTAGDCVAYDNLMDVVNVRSIEIIQGYPDDWYFNFSYYDDYDIKILSPVFQLPSITQPYGTTSTLFTFQFVYPPAELNNLTFNIKQYDHDGNLLNSSYHVSALSAMANTQSYGVNLTATSSGGTHYVVQLIGTGNDMKRQYPFGVFVSDLEYSFNSHETKSLFPRLVSELKKKIVFNYYFAFHDGFYDMFNASSTYATATALDITLKSMSDDKKYDLDVKIFSFSDPIVKKFSDGLRPYITAFLWLIFALYVVLRIARLFNNNN</sequence>
<reference evidence="3" key="1">
    <citation type="submission" date="2017-09" db="EMBL/GenBank/DDBJ databases">
        <title>Depth-based differentiation of microbial function through sediment-hosted aquifers and enrichment of novel symbionts in the deep terrestrial subsurface.</title>
        <authorList>
            <person name="Probst A.J."/>
            <person name="Ladd B."/>
            <person name="Jarett J.K."/>
            <person name="Geller-Mcgrath D.E."/>
            <person name="Sieber C.M.K."/>
            <person name="Emerson J.B."/>
            <person name="Anantharaman K."/>
            <person name="Thomas B.C."/>
            <person name="Malmstrom R."/>
            <person name="Stieglmeier M."/>
            <person name="Klingl A."/>
            <person name="Woyke T."/>
            <person name="Ryan C.M."/>
            <person name="Banfield J.F."/>
        </authorList>
    </citation>
    <scope>NUCLEOTIDE SEQUENCE [LARGE SCALE GENOMIC DNA]</scope>
</reference>
<accession>A0A2M6W378</accession>
<gene>
    <name evidence="2" type="ORF">COU31_04100</name>
</gene>
<dbReference type="AlphaFoldDB" id="A0A2M6W378"/>
<keyword evidence="1" id="KW-0812">Transmembrane</keyword>
<keyword evidence="1" id="KW-1133">Transmembrane helix</keyword>
<evidence type="ECO:0000256" key="1">
    <source>
        <dbReference type="SAM" id="Phobius"/>
    </source>
</evidence>
<keyword evidence="1" id="KW-0472">Membrane</keyword>
<organism evidence="2 3">
    <name type="scientific">Candidatus Magasanikbacteria bacterium CG10_big_fil_rev_8_21_14_0_10_40_10</name>
    <dbReference type="NCBI Taxonomy" id="1974648"/>
    <lineage>
        <taxon>Bacteria</taxon>
        <taxon>Candidatus Magasanikiibacteriota</taxon>
    </lineage>
</organism>
<comment type="caution">
    <text evidence="2">The sequence shown here is derived from an EMBL/GenBank/DDBJ whole genome shotgun (WGS) entry which is preliminary data.</text>
</comment>
<evidence type="ECO:0000313" key="3">
    <source>
        <dbReference type="Proteomes" id="UP000231183"/>
    </source>
</evidence>